<organism evidence="2">
    <name type="scientific">Rhizophora mucronata</name>
    <name type="common">Asiatic mangrove</name>
    <dbReference type="NCBI Taxonomy" id="61149"/>
    <lineage>
        <taxon>Eukaryota</taxon>
        <taxon>Viridiplantae</taxon>
        <taxon>Streptophyta</taxon>
        <taxon>Embryophyta</taxon>
        <taxon>Tracheophyta</taxon>
        <taxon>Spermatophyta</taxon>
        <taxon>Magnoliopsida</taxon>
        <taxon>eudicotyledons</taxon>
        <taxon>Gunneridae</taxon>
        <taxon>Pentapetalae</taxon>
        <taxon>rosids</taxon>
        <taxon>fabids</taxon>
        <taxon>Malpighiales</taxon>
        <taxon>Rhizophoraceae</taxon>
        <taxon>Rhizophora</taxon>
    </lineage>
</organism>
<keyword evidence="1" id="KW-0812">Transmembrane</keyword>
<dbReference type="AlphaFoldDB" id="A0A2P2M094"/>
<accession>A0A2P2M094</accession>
<feature type="transmembrane region" description="Helical" evidence="1">
    <location>
        <begin position="21"/>
        <end position="41"/>
    </location>
</feature>
<protein>
    <submittedName>
        <fullName evidence="2">Uncharacterized protein</fullName>
    </submittedName>
</protein>
<proteinExistence type="predicted"/>
<reference evidence="2" key="1">
    <citation type="submission" date="2018-02" db="EMBL/GenBank/DDBJ databases">
        <title>Rhizophora mucronata_Transcriptome.</title>
        <authorList>
            <person name="Meera S.P."/>
            <person name="Sreeshan A."/>
            <person name="Augustine A."/>
        </authorList>
    </citation>
    <scope>NUCLEOTIDE SEQUENCE</scope>
    <source>
        <tissue evidence="2">Leaf</tissue>
    </source>
</reference>
<evidence type="ECO:0000313" key="2">
    <source>
        <dbReference type="EMBL" id="MBX23647.1"/>
    </source>
</evidence>
<keyword evidence="1" id="KW-0472">Membrane</keyword>
<sequence>MGSNYGNNLFIRAEGRLQLTLRRICNLGILCTTIPILVGTYTDT</sequence>
<dbReference type="EMBL" id="GGEC01043163">
    <property type="protein sequence ID" value="MBX23647.1"/>
    <property type="molecule type" value="Transcribed_RNA"/>
</dbReference>
<keyword evidence="1" id="KW-1133">Transmembrane helix</keyword>
<name>A0A2P2M094_RHIMU</name>
<evidence type="ECO:0000256" key="1">
    <source>
        <dbReference type="SAM" id="Phobius"/>
    </source>
</evidence>